<organismHost>
    <name type="scientific">Sus scrofa</name>
    <name type="common">Pig</name>
    <dbReference type="NCBI Taxonomy" id="9823"/>
</organismHost>
<evidence type="ECO:0000256" key="4">
    <source>
        <dbReference type="ARBA" id="ARBA00093762"/>
    </source>
</evidence>
<organism evidence="7 8">
    <name type="scientific">African swine fever virus</name>
    <name type="common">ASFV</name>
    <dbReference type="NCBI Taxonomy" id="10497"/>
    <lineage>
        <taxon>Viruses</taxon>
        <taxon>Varidnaviria</taxon>
        <taxon>Bamfordvirae</taxon>
        <taxon>Nucleocytoviricota</taxon>
        <taxon>Pokkesviricetes</taxon>
        <taxon>Asfuvirales</taxon>
        <taxon>Asfarviridae</taxon>
        <taxon>Asfivirus</taxon>
        <taxon>Asfivirus haemorrhagiae</taxon>
    </lineage>
</organism>
<protein>
    <recommendedName>
        <fullName evidence="6">Minor capsid protein p49</fullName>
    </recommendedName>
</protein>
<organismHost>
    <name type="scientific">Ornithodoros</name>
    <name type="common">relapsing fever ticks</name>
    <dbReference type="NCBI Taxonomy" id="6937"/>
</organismHost>
<evidence type="ECO:0000256" key="5">
    <source>
        <dbReference type="ARBA" id="ARBA00093778"/>
    </source>
</evidence>
<comment type="subcellular location">
    <subcellularLocation>
        <location evidence="1">Virion</location>
    </subcellularLocation>
</comment>
<evidence type="ECO:0000256" key="2">
    <source>
        <dbReference type="ARBA" id="ARBA00022844"/>
    </source>
</evidence>
<keyword evidence="2" id="KW-0946">Virion</keyword>
<accession>A0A5B8XA96</accession>
<organismHost>
    <name type="scientific">Ornithodoros moubata</name>
    <name type="common">Soft tick</name>
    <name type="synonym">Argasid tick</name>
    <dbReference type="NCBI Taxonomy" id="6938"/>
</organismHost>
<proteinExistence type="inferred from homology"/>
<gene>
    <name evidence="7" type="ORF">ASFV_Kyiv_2016_131_00118</name>
</gene>
<evidence type="ECO:0000256" key="6">
    <source>
        <dbReference type="ARBA" id="ARBA00093799"/>
    </source>
</evidence>
<evidence type="ECO:0000256" key="3">
    <source>
        <dbReference type="ARBA" id="ARBA00022921"/>
    </source>
</evidence>
<dbReference type="Proteomes" id="UP000321214">
    <property type="component" value="Segment"/>
</dbReference>
<keyword evidence="3" id="KW-0426">Late protein</keyword>
<organismHost>
    <name type="scientific">Phacochoerus africanus</name>
    <name type="common">Warthog</name>
    <dbReference type="NCBI Taxonomy" id="41426"/>
</organismHost>
<comment type="similarity">
    <text evidence="5">Belongs to the asfivirus p49 structural protein family.</text>
</comment>
<organismHost>
    <name type="scientific">Potamochoerus larvatus</name>
    <name type="common">Bushpig</name>
    <dbReference type="NCBI Taxonomy" id="273792"/>
</organismHost>
<name>A0A5B8XA96_ASF</name>
<evidence type="ECO:0000313" key="7">
    <source>
        <dbReference type="EMBL" id="QED21654.1"/>
    </source>
</evidence>
<dbReference type="EMBL" id="MN194591">
    <property type="protein sequence ID" value="QED21654.1"/>
    <property type="molecule type" value="Genomic_DNA"/>
</dbReference>
<reference evidence="8" key="1">
    <citation type="submission" date="2019-07" db="EMBL/GenBank/DDBJ databases">
        <title>Complete genome sequence of virulent African swine fever virus isolated from a domestic pig in Ukraine.</title>
        <authorList>
            <person name="Kovalenko G."/>
            <person name="Ducluzeau A.-L."/>
            <person name="Ishchenko L."/>
            <person name="Sushko M."/>
            <person name="Sapachova M."/>
            <person name="Rudova N."/>
            <person name="Solodiankin O."/>
            <person name="Gerilovych A."/>
            <person name="Dagdag R."/>
            <person name="Redlinger M."/>
            <person name="Bezymennyi M."/>
            <person name="Frant M."/>
            <person name="Lange C.E."/>
            <person name="Dubchak I."/>
            <person name="Mezhenskyii A."/>
            <person name="Nychyk S."/>
            <person name="Bortz E."/>
            <person name="Drown D.M."/>
        </authorList>
    </citation>
    <scope>NUCLEOTIDE SEQUENCE [LARGE SCALE GENOMIC DNA]</scope>
</reference>
<evidence type="ECO:0000313" key="8">
    <source>
        <dbReference type="Proteomes" id="UP000321214"/>
    </source>
</evidence>
<sequence length="100" mass="11669">MYHDYASKLLADYRSDPPLWESDLPRHNRYSDNILNSRYCGNKNGAAPVYNEYTNSPEKAEKGLQLSDLRNFFFYAEPSAQKHWLRRCARSGAVQLHSKK</sequence>
<evidence type="ECO:0000256" key="1">
    <source>
        <dbReference type="ARBA" id="ARBA00004328"/>
    </source>
</evidence>
<comment type="function">
    <text evidence="4">Together with the penton and the other minor capsid proteins (M1249L, p17), forms a complicated network immediately below the outer capsid shell, stabilizing the whole capsid. Plays an essential role in the formation of infectious virus particles. Especially required for the formation of the capsid vertices. During virion assembly, associates with the membrane and probably mediates the docking of the penton complex to the inner membrane, where it recruits the capsomers to form the penton core.</text>
</comment>
<dbReference type="Pfam" id="PF25668">
    <property type="entry name" value="ASFV_p49"/>
    <property type="match status" value="1"/>
</dbReference>
<dbReference type="InterPro" id="IPR058021">
    <property type="entry name" value="P49"/>
</dbReference>
<organismHost>
    <name type="scientific">Phacochoerus aethiopicus</name>
    <name type="common">Warthog</name>
    <dbReference type="NCBI Taxonomy" id="85517"/>
</organismHost>